<dbReference type="Pfam" id="PF08837">
    <property type="entry name" value="DUF1810"/>
    <property type="match status" value="1"/>
</dbReference>
<dbReference type="OrthoDB" id="447037at2759"/>
<protein>
    <submittedName>
        <fullName evidence="2">Uncharacterized protein</fullName>
    </submittedName>
</protein>
<dbReference type="EMBL" id="JAGTJQ010000008">
    <property type="protein sequence ID" value="KAH7026548.1"/>
    <property type="molecule type" value="Genomic_DNA"/>
</dbReference>
<evidence type="ECO:0000313" key="3">
    <source>
        <dbReference type="Proteomes" id="UP000756346"/>
    </source>
</evidence>
<dbReference type="RefSeq" id="XP_046009765.1">
    <property type="nucleotide sequence ID" value="XM_046154897.1"/>
</dbReference>
<sequence>MSRLYGIRSLAEARAYLAHEVLGARLREITRVVLDSEVEDVEELMGGETDRDKLLSCMTLFARAAGENDGYGDGEGGASQRLEDADDNAGPGRRASISNESDSNNDNVFAAVLEKYFDGKGDVVTEQALDEEVL</sequence>
<gene>
    <name evidence="2" type="ORF">B0I36DRAFT_330868</name>
</gene>
<keyword evidence="3" id="KW-1185">Reference proteome</keyword>
<name>A0A9P9BMR8_9PEZI</name>
<comment type="caution">
    <text evidence="2">The sequence shown here is derived from an EMBL/GenBank/DDBJ whole genome shotgun (WGS) entry which is preliminary data.</text>
</comment>
<evidence type="ECO:0000256" key="1">
    <source>
        <dbReference type="SAM" id="MobiDB-lite"/>
    </source>
</evidence>
<accession>A0A9P9BMR8</accession>
<dbReference type="Gene3D" id="1.25.40.380">
    <property type="entry name" value="Protein of unknown function DUF1810"/>
    <property type="match status" value="1"/>
</dbReference>
<dbReference type="InterPro" id="IPR036287">
    <property type="entry name" value="Rv1873-like_sf"/>
</dbReference>
<feature type="region of interest" description="Disordered" evidence="1">
    <location>
        <begin position="66"/>
        <end position="104"/>
    </location>
</feature>
<proteinExistence type="predicted"/>
<dbReference type="SUPFAM" id="SSF140736">
    <property type="entry name" value="Rv1873-like"/>
    <property type="match status" value="1"/>
</dbReference>
<evidence type="ECO:0000313" key="2">
    <source>
        <dbReference type="EMBL" id="KAH7026548.1"/>
    </source>
</evidence>
<organism evidence="2 3">
    <name type="scientific">Microdochium trichocladiopsis</name>
    <dbReference type="NCBI Taxonomy" id="1682393"/>
    <lineage>
        <taxon>Eukaryota</taxon>
        <taxon>Fungi</taxon>
        <taxon>Dikarya</taxon>
        <taxon>Ascomycota</taxon>
        <taxon>Pezizomycotina</taxon>
        <taxon>Sordariomycetes</taxon>
        <taxon>Xylariomycetidae</taxon>
        <taxon>Xylariales</taxon>
        <taxon>Microdochiaceae</taxon>
        <taxon>Microdochium</taxon>
    </lineage>
</organism>
<dbReference type="Proteomes" id="UP000756346">
    <property type="component" value="Unassembled WGS sequence"/>
</dbReference>
<dbReference type="AlphaFoldDB" id="A0A9P9BMR8"/>
<dbReference type="InterPro" id="IPR014937">
    <property type="entry name" value="DUF1810"/>
</dbReference>
<dbReference type="GeneID" id="70184443"/>
<reference evidence="2" key="1">
    <citation type="journal article" date="2021" name="Nat. Commun.">
        <title>Genetic determinants of endophytism in the Arabidopsis root mycobiome.</title>
        <authorList>
            <person name="Mesny F."/>
            <person name="Miyauchi S."/>
            <person name="Thiergart T."/>
            <person name="Pickel B."/>
            <person name="Atanasova L."/>
            <person name="Karlsson M."/>
            <person name="Huettel B."/>
            <person name="Barry K.W."/>
            <person name="Haridas S."/>
            <person name="Chen C."/>
            <person name="Bauer D."/>
            <person name="Andreopoulos W."/>
            <person name="Pangilinan J."/>
            <person name="LaButti K."/>
            <person name="Riley R."/>
            <person name="Lipzen A."/>
            <person name="Clum A."/>
            <person name="Drula E."/>
            <person name="Henrissat B."/>
            <person name="Kohler A."/>
            <person name="Grigoriev I.V."/>
            <person name="Martin F.M."/>
            <person name="Hacquard S."/>
        </authorList>
    </citation>
    <scope>NUCLEOTIDE SEQUENCE</scope>
    <source>
        <strain evidence="2">MPI-CAGE-CH-0230</strain>
    </source>
</reference>